<organism evidence="1 2">
    <name type="scientific">Vibrio parahaemolyticus</name>
    <dbReference type="NCBI Taxonomy" id="670"/>
    <lineage>
        <taxon>Bacteria</taxon>
        <taxon>Pseudomonadati</taxon>
        <taxon>Pseudomonadota</taxon>
        <taxon>Gammaproteobacteria</taxon>
        <taxon>Vibrionales</taxon>
        <taxon>Vibrionaceae</taxon>
        <taxon>Vibrio</taxon>
    </lineage>
</organism>
<dbReference type="PANTHER" id="PTHR18901">
    <property type="entry name" value="2-DEOXYGLUCOSE-6-PHOSPHATE PHOSPHATASE 2"/>
    <property type="match status" value="1"/>
</dbReference>
<dbReference type="SFLD" id="SFLDG01135">
    <property type="entry name" value="C1.5.6:_HAD__Beta-PGM__Phospha"/>
    <property type="match status" value="1"/>
</dbReference>
<dbReference type="SFLD" id="SFLDG01129">
    <property type="entry name" value="C1.5:_HAD__Beta-PGM__Phosphata"/>
    <property type="match status" value="1"/>
</dbReference>
<dbReference type="InterPro" id="IPR036412">
    <property type="entry name" value="HAD-like_sf"/>
</dbReference>
<dbReference type="PANTHER" id="PTHR18901:SF38">
    <property type="entry name" value="PSEUDOURIDINE-5'-PHOSPHATASE"/>
    <property type="match status" value="1"/>
</dbReference>
<dbReference type="InterPro" id="IPR041492">
    <property type="entry name" value="HAD_2"/>
</dbReference>
<dbReference type="InterPro" id="IPR023198">
    <property type="entry name" value="PGP-like_dom2"/>
</dbReference>
<sequence>MLKAILFDMDGLIFDTESIYRQSWQFAGAEQGLQITDDTYQQFIGVQDPECERILVEHFQNAIDMTRYRTVRDAHFHQLREQGIGLKTGFDGLFSAIKLRGLTTALVTSSHRPDALYNFAPFNYLDQFDLIITAEDVQHGKPHPECYQMAYRKLGLKSQQCLVLEDSNNGIKAALAAGCHAVMIPDLLPPQTELMSDITVLDNLAQVIPLLDSYGPKAT</sequence>
<dbReference type="SFLD" id="SFLDS00003">
    <property type="entry name" value="Haloacid_Dehalogenase"/>
    <property type="match status" value="1"/>
</dbReference>
<comment type="caution">
    <text evidence="1">The sequence shown here is derived from an EMBL/GenBank/DDBJ whole genome shotgun (WGS) entry which is preliminary data.</text>
</comment>
<evidence type="ECO:0000313" key="2">
    <source>
        <dbReference type="Proteomes" id="UP000555836"/>
    </source>
</evidence>
<name>A0A7Y0S949_VIBPH</name>
<dbReference type="AlphaFoldDB" id="A0A7Y0S949"/>
<dbReference type="RefSeq" id="WP_021453639.1">
    <property type="nucleotide sequence ID" value="NZ_CANUIM010000036.1"/>
</dbReference>
<dbReference type="Proteomes" id="UP000555836">
    <property type="component" value="Unassembled WGS sequence"/>
</dbReference>
<protein>
    <submittedName>
        <fullName evidence="1">HAD family phosphatase</fullName>
    </submittedName>
</protein>
<accession>A0A7Y0S949</accession>
<reference evidence="1 2" key="1">
    <citation type="submission" date="2020-04" db="EMBL/GenBank/DDBJ databases">
        <title>Whole-genome sequencing of Vibrio spp. from China reveals different genetic environments of blaCTX-M-14 among diverse lineages.</title>
        <authorList>
            <person name="Zheng Z."/>
            <person name="Ye L."/>
            <person name="Chen S."/>
        </authorList>
    </citation>
    <scope>NUCLEOTIDE SEQUENCE [LARGE SCALE GENOMIC DNA]</scope>
    <source>
        <strain evidence="1 2">Vb0574</strain>
    </source>
</reference>
<dbReference type="Gene3D" id="3.40.50.1000">
    <property type="entry name" value="HAD superfamily/HAD-like"/>
    <property type="match status" value="1"/>
</dbReference>
<dbReference type="SUPFAM" id="SSF56784">
    <property type="entry name" value="HAD-like"/>
    <property type="match status" value="1"/>
</dbReference>
<dbReference type="Pfam" id="PF13419">
    <property type="entry name" value="HAD_2"/>
    <property type="match status" value="1"/>
</dbReference>
<dbReference type="CDD" id="cd07505">
    <property type="entry name" value="HAD_BPGM-like"/>
    <property type="match status" value="1"/>
</dbReference>
<dbReference type="PRINTS" id="PR00413">
    <property type="entry name" value="HADHALOGNASE"/>
</dbReference>
<dbReference type="InterPro" id="IPR006439">
    <property type="entry name" value="HAD-SF_hydro_IA"/>
</dbReference>
<gene>
    <name evidence="1" type="ORF">HKB21_23680</name>
</gene>
<proteinExistence type="predicted"/>
<dbReference type="NCBIfam" id="TIGR01509">
    <property type="entry name" value="HAD-SF-IA-v3"/>
    <property type="match status" value="1"/>
</dbReference>
<dbReference type="Gene3D" id="1.10.150.240">
    <property type="entry name" value="Putative phosphatase, domain 2"/>
    <property type="match status" value="1"/>
</dbReference>
<dbReference type="InterPro" id="IPR023214">
    <property type="entry name" value="HAD_sf"/>
</dbReference>
<evidence type="ECO:0000313" key="1">
    <source>
        <dbReference type="EMBL" id="NMU28613.1"/>
    </source>
</evidence>
<dbReference type="EMBL" id="JABCLD010002028">
    <property type="protein sequence ID" value="NMU28613.1"/>
    <property type="molecule type" value="Genomic_DNA"/>
</dbReference>